<keyword evidence="2 5" id="KW-0645">Protease</keyword>
<keyword evidence="3 5" id="KW-0378">Hydrolase</keyword>
<dbReference type="InterPro" id="IPR005151">
    <property type="entry name" value="Tail-specific_protease"/>
</dbReference>
<evidence type="ECO:0000313" key="8">
    <source>
        <dbReference type="EMBL" id="SFU91137.1"/>
    </source>
</evidence>
<dbReference type="CDD" id="cd06782">
    <property type="entry name" value="cpPDZ_CPP-like"/>
    <property type="match status" value="1"/>
</dbReference>
<comment type="similarity">
    <text evidence="1 5">Belongs to the peptidase S41A family.</text>
</comment>
<proteinExistence type="inferred from homology"/>
<dbReference type="InterPro" id="IPR001478">
    <property type="entry name" value="PDZ"/>
</dbReference>
<dbReference type="AlphaFoldDB" id="A0A1I7K130"/>
<dbReference type="CDD" id="cd07560">
    <property type="entry name" value="Peptidase_S41_CPP"/>
    <property type="match status" value="1"/>
</dbReference>
<dbReference type="GO" id="GO:0008236">
    <property type="term" value="F:serine-type peptidase activity"/>
    <property type="evidence" value="ECO:0007669"/>
    <property type="project" value="UniProtKB-KW"/>
</dbReference>
<accession>A0A1I7K130</accession>
<dbReference type="PANTHER" id="PTHR32060">
    <property type="entry name" value="TAIL-SPECIFIC PROTEASE"/>
    <property type="match status" value="1"/>
</dbReference>
<dbReference type="Pfam" id="PF17820">
    <property type="entry name" value="PDZ_6"/>
    <property type="match status" value="1"/>
</dbReference>
<dbReference type="InterPro" id="IPR055210">
    <property type="entry name" value="CtpA/B_N"/>
</dbReference>
<dbReference type="InterPro" id="IPR036034">
    <property type="entry name" value="PDZ_sf"/>
</dbReference>
<dbReference type="OrthoDB" id="9812068at2"/>
<dbReference type="SUPFAM" id="SSF52096">
    <property type="entry name" value="ClpP/crotonase"/>
    <property type="match status" value="1"/>
</dbReference>
<feature type="domain" description="PDZ" evidence="7">
    <location>
        <begin position="94"/>
        <end position="161"/>
    </location>
</feature>
<dbReference type="SMART" id="SM00228">
    <property type="entry name" value="PDZ"/>
    <property type="match status" value="1"/>
</dbReference>
<name>A0A1I7K130_9BACL</name>
<organism evidence="8 9">
    <name type="scientific">Alicyclobacillus macrosporangiidus</name>
    <dbReference type="NCBI Taxonomy" id="392015"/>
    <lineage>
        <taxon>Bacteria</taxon>
        <taxon>Bacillati</taxon>
        <taxon>Bacillota</taxon>
        <taxon>Bacilli</taxon>
        <taxon>Bacillales</taxon>
        <taxon>Alicyclobacillaceae</taxon>
        <taxon>Alicyclobacillus</taxon>
    </lineage>
</organism>
<dbReference type="STRING" id="392015.SAMN05421543_11315"/>
<dbReference type="RefSeq" id="WP_083430443.1">
    <property type="nucleotide sequence ID" value="NZ_FPBV01000013.1"/>
</dbReference>
<dbReference type="EMBL" id="FPBV01000013">
    <property type="protein sequence ID" value="SFU91137.1"/>
    <property type="molecule type" value="Genomic_DNA"/>
</dbReference>
<evidence type="ECO:0000256" key="4">
    <source>
        <dbReference type="ARBA" id="ARBA00022825"/>
    </source>
</evidence>
<evidence type="ECO:0000256" key="2">
    <source>
        <dbReference type="ARBA" id="ARBA00022670"/>
    </source>
</evidence>
<evidence type="ECO:0000256" key="3">
    <source>
        <dbReference type="ARBA" id="ARBA00022801"/>
    </source>
</evidence>
<dbReference type="Pfam" id="PF22694">
    <property type="entry name" value="CtpB_N-like"/>
    <property type="match status" value="1"/>
</dbReference>
<dbReference type="InterPro" id="IPR041489">
    <property type="entry name" value="PDZ_6"/>
</dbReference>
<dbReference type="Gene3D" id="3.90.226.10">
    <property type="entry name" value="2-enoyl-CoA Hydratase, Chain A, domain 1"/>
    <property type="match status" value="1"/>
</dbReference>
<dbReference type="GO" id="GO:0007165">
    <property type="term" value="P:signal transduction"/>
    <property type="evidence" value="ECO:0007669"/>
    <property type="project" value="TreeGrafter"/>
</dbReference>
<sequence length="389" mass="41390">MERHTTSFRVVAGAVLAGALAGVAATLVVLKGMGVPFDASLRDASFRKFYTAYEDLRDRYYRSLTDQTLLDGAVQGMANATGDPFTAYFPPADAKSFQNMLQGAYVGIGASVEKSGKDTVIVSVQHGSPAEQGGLRAHDVIVKVNGQDVTGWALDKVSQAILGPEGTQVTLTLRRPSENNRTWDVKLTRRKVSQQTVFTQMMADNVGYLGVVVVSEHTSTEVAQALADLRKQGARSIIVDLRGNPGGYLDQAVDIASDFIAKGKVVVKTEDRQGHQQVLTSKGPGLDLPVVVLMDQNTASAAEILAAALHDDNGAPLVGTRSFGKGTVQDTQSFPDGSALKYTVGKWLTPDGAWIHGKGLQPTDPVDGADAQLKKAQSVAQQLQRAEGK</sequence>
<reference evidence="9" key="1">
    <citation type="submission" date="2016-10" db="EMBL/GenBank/DDBJ databases">
        <authorList>
            <person name="Varghese N."/>
        </authorList>
    </citation>
    <scope>NUCLEOTIDE SEQUENCE [LARGE SCALE GENOMIC DNA]</scope>
    <source>
        <strain evidence="9">DSM 17980</strain>
    </source>
</reference>
<evidence type="ECO:0000313" key="9">
    <source>
        <dbReference type="Proteomes" id="UP000183508"/>
    </source>
</evidence>
<dbReference type="PROSITE" id="PS50106">
    <property type="entry name" value="PDZ"/>
    <property type="match status" value="1"/>
</dbReference>
<keyword evidence="4 5" id="KW-0720">Serine protease</keyword>
<dbReference type="Proteomes" id="UP000183508">
    <property type="component" value="Unassembled WGS sequence"/>
</dbReference>
<dbReference type="Pfam" id="PF03572">
    <property type="entry name" value="Peptidase_S41"/>
    <property type="match status" value="1"/>
</dbReference>
<dbReference type="SMART" id="SM00245">
    <property type="entry name" value="TSPc"/>
    <property type="match status" value="1"/>
</dbReference>
<feature type="compositionally biased region" description="Polar residues" evidence="6">
    <location>
        <begin position="378"/>
        <end position="389"/>
    </location>
</feature>
<dbReference type="NCBIfam" id="TIGR00225">
    <property type="entry name" value="prc"/>
    <property type="match status" value="1"/>
</dbReference>
<dbReference type="PANTHER" id="PTHR32060:SF30">
    <property type="entry name" value="CARBOXY-TERMINAL PROCESSING PROTEASE CTPA"/>
    <property type="match status" value="1"/>
</dbReference>
<dbReference type="GO" id="GO:0004175">
    <property type="term" value="F:endopeptidase activity"/>
    <property type="evidence" value="ECO:0007669"/>
    <property type="project" value="TreeGrafter"/>
</dbReference>
<keyword evidence="9" id="KW-1185">Reference proteome</keyword>
<evidence type="ECO:0000256" key="6">
    <source>
        <dbReference type="SAM" id="MobiDB-lite"/>
    </source>
</evidence>
<evidence type="ECO:0000259" key="7">
    <source>
        <dbReference type="PROSITE" id="PS50106"/>
    </source>
</evidence>
<dbReference type="InterPro" id="IPR029045">
    <property type="entry name" value="ClpP/crotonase-like_dom_sf"/>
</dbReference>
<dbReference type="Gene3D" id="2.30.42.10">
    <property type="match status" value="1"/>
</dbReference>
<dbReference type="Gene3D" id="3.30.750.44">
    <property type="match status" value="1"/>
</dbReference>
<feature type="region of interest" description="Disordered" evidence="6">
    <location>
        <begin position="360"/>
        <end position="389"/>
    </location>
</feature>
<protein>
    <submittedName>
        <fullName evidence="8">Carboxyl-terminal processing protease</fullName>
    </submittedName>
</protein>
<evidence type="ECO:0000256" key="1">
    <source>
        <dbReference type="ARBA" id="ARBA00009179"/>
    </source>
</evidence>
<dbReference type="eggNOG" id="COG0793">
    <property type="taxonomic scope" value="Bacteria"/>
</dbReference>
<dbReference type="InterPro" id="IPR004447">
    <property type="entry name" value="Peptidase_S41A"/>
</dbReference>
<gene>
    <name evidence="8" type="ORF">SAMN05421543_11315</name>
</gene>
<dbReference type="GO" id="GO:0006508">
    <property type="term" value="P:proteolysis"/>
    <property type="evidence" value="ECO:0007669"/>
    <property type="project" value="UniProtKB-KW"/>
</dbReference>
<evidence type="ECO:0000256" key="5">
    <source>
        <dbReference type="RuleBase" id="RU004404"/>
    </source>
</evidence>
<dbReference type="GO" id="GO:0030288">
    <property type="term" value="C:outer membrane-bounded periplasmic space"/>
    <property type="evidence" value="ECO:0007669"/>
    <property type="project" value="TreeGrafter"/>
</dbReference>
<dbReference type="SUPFAM" id="SSF50156">
    <property type="entry name" value="PDZ domain-like"/>
    <property type="match status" value="1"/>
</dbReference>